<keyword evidence="7" id="KW-1185">Reference proteome</keyword>
<evidence type="ECO:0000256" key="1">
    <source>
        <dbReference type="ARBA" id="ARBA00004245"/>
    </source>
</evidence>
<evidence type="ECO:0000313" key="6">
    <source>
        <dbReference type="Ensembl" id="ENSBTAP00000104960.1"/>
    </source>
</evidence>
<feature type="region of interest" description="Disordered" evidence="5">
    <location>
        <begin position="1"/>
        <end position="31"/>
    </location>
</feature>
<dbReference type="InterPro" id="IPR001152">
    <property type="entry name" value="Beta-thymosin"/>
</dbReference>
<keyword evidence="4" id="KW-0206">Cytoskeleton</keyword>
<dbReference type="GeneTree" id="ENSGT00940000161604"/>
<name>A0ABI0P1U5_BOVIN</name>
<feature type="compositionally biased region" description="Basic residues" evidence="5">
    <location>
        <begin position="16"/>
        <end position="27"/>
    </location>
</feature>
<dbReference type="PANTHER" id="PTHR12021:SF11">
    <property type="entry name" value="THYMOSIN BETA-15A-RELATED"/>
    <property type="match status" value="1"/>
</dbReference>
<dbReference type="SMART" id="SM00152">
    <property type="entry name" value="THY"/>
    <property type="match status" value="1"/>
</dbReference>
<reference evidence="6" key="3">
    <citation type="submission" date="2025-09" db="UniProtKB">
        <authorList>
            <consortium name="Ensembl"/>
        </authorList>
    </citation>
    <scope>IDENTIFICATION</scope>
    <source>
        <strain evidence="6">Hereford</strain>
    </source>
</reference>
<reference evidence="6" key="1">
    <citation type="submission" date="2018-03" db="EMBL/GenBank/DDBJ databases">
        <title>ARS-UCD1.2.</title>
        <authorList>
            <person name="Rosen B.D."/>
            <person name="Bickhart D.M."/>
            <person name="Koren S."/>
            <person name="Schnabel R.D."/>
            <person name="Hall R."/>
            <person name="Zimin A."/>
            <person name="Dreischer C."/>
            <person name="Schultheiss S."/>
            <person name="Schroeder S.G."/>
            <person name="Elsik C.G."/>
            <person name="Couldrey C."/>
            <person name="Liu G.E."/>
            <person name="Van Tassell C.P."/>
            <person name="Phillippy A.M."/>
            <person name="Smith T.P.L."/>
            <person name="Medrano J.F."/>
        </authorList>
    </citation>
    <scope>NUCLEOTIDE SEQUENCE [LARGE SCALE GENOMIC DNA]</scope>
    <source>
        <strain evidence="6">Hereford</strain>
    </source>
</reference>
<accession>A0ABI0P1U5</accession>
<comment type="subcellular location">
    <subcellularLocation>
        <location evidence="1">Cytoplasm</location>
        <location evidence="1">Cytoskeleton</location>
    </subcellularLocation>
</comment>
<feature type="compositionally biased region" description="Basic and acidic residues" evidence="5">
    <location>
        <begin position="1"/>
        <end position="15"/>
    </location>
</feature>
<keyword evidence="3" id="KW-0963">Cytoplasm</keyword>
<protein>
    <submittedName>
        <fullName evidence="6">Uncharacterized protein</fullName>
    </submittedName>
</protein>
<evidence type="ECO:0000256" key="5">
    <source>
        <dbReference type="SAM" id="MobiDB-lite"/>
    </source>
</evidence>
<evidence type="ECO:0000256" key="4">
    <source>
        <dbReference type="ARBA" id="ARBA00023212"/>
    </source>
</evidence>
<evidence type="ECO:0000313" key="7">
    <source>
        <dbReference type="Proteomes" id="UP000009136"/>
    </source>
</evidence>
<evidence type="ECO:0000256" key="2">
    <source>
        <dbReference type="ARBA" id="ARBA00009511"/>
    </source>
</evidence>
<reference evidence="6" key="2">
    <citation type="submission" date="2025-08" db="UniProtKB">
        <authorList>
            <consortium name="Ensembl"/>
        </authorList>
    </citation>
    <scope>IDENTIFICATION</scope>
    <source>
        <strain evidence="6">Hereford</strain>
    </source>
</reference>
<dbReference type="Proteomes" id="UP000009136">
    <property type="component" value="Chromosome X"/>
</dbReference>
<dbReference type="InterPro" id="IPR038386">
    <property type="entry name" value="Beta-thymosin_sf"/>
</dbReference>
<dbReference type="PANTHER" id="PTHR12021">
    <property type="entry name" value="THYMOSIN BETA"/>
    <property type="match status" value="1"/>
</dbReference>
<evidence type="ECO:0000256" key="3">
    <source>
        <dbReference type="ARBA" id="ARBA00022490"/>
    </source>
</evidence>
<comment type="similarity">
    <text evidence="2">Belongs to the thymosin beta family.</text>
</comment>
<dbReference type="Ensembl" id="ENSBTAT00000153043.1">
    <property type="protein sequence ID" value="ENSBTAP00000104960.1"/>
    <property type="gene ID" value="ENSBTAG00000076987.1"/>
</dbReference>
<organism evidence="6 7">
    <name type="scientific">Bos taurus</name>
    <name type="common">Bovine</name>
    <dbReference type="NCBI Taxonomy" id="9913"/>
    <lineage>
        <taxon>Eukaryota</taxon>
        <taxon>Metazoa</taxon>
        <taxon>Chordata</taxon>
        <taxon>Craniata</taxon>
        <taxon>Vertebrata</taxon>
        <taxon>Euteleostomi</taxon>
        <taxon>Mammalia</taxon>
        <taxon>Eutheria</taxon>
        <taxon>Laurasiatheria</taxon>
        <taxon>Artiodactyla</taxon>
        <taxon>Ruminantia</taxon>
        <taxon>Pecora</taxon>
        <taxon>Bovidae</taxon>
        <taxon>Bovinae</taxon>
        <taxon>Bos</taxon>
    </lineage>
</organism>
<proteinExistence type="inferred from homology"/>
<dbReference type="Gene3D" id="1.20.5.520">
    <property type="entry name" value="Single helix bin"/>
    <property type="match status" value="1"/>
</dbReference>
<sequence>SDKSDLSEVEKSDRPKLKKTNTKKKKNVLPSKVTIQQEKECAEMQ</sequence>
<dbReference type="Pfam" id="PF01290">
    <property type="entry name" value="Thymosin"/>
    <property type="match status" value="1"/>
</dbReference>